<dbReference type="Gene3D" id="1.10.10.10">
    <property type="entry name" value="Winged helix-like DNA-binding domain superfamily/Winged helix DNA-binding domain"/>
    <property type="match status" value="1"/>
</dbReference>
<keyword evidence="4" id="KW-0804">Transcription</keyword>
<dbReference type="GO" id="GO:0006352">
    <property type="term" value="P:DNA-templated transcription initiation"/>
    <property type="evidence" value="ECO:0007669"/>
    <property type="project" value="InterPro"/>
</dbReference>
<comment type="caution">
    <text evidence="7">The sequence shown here is derived from an EMBL/GenBank/DDBJ whole genome shotgun (WGS) entry which is preliminary data.</text>
</comment>
<dbReference type="NCBIfam" id="TIGR02937">
    <property type="entry name" value="sigma70-ECF"/>
    <property type="match status" value="1"/>
</dbReference>
<evidence type="ECO:0000259" key="5">
    <source>
        <dbReference type="Pfam" id="PF04542"/>
    </source>
</evidence>
<accession>U2MPZ4</accession>
<gene>
    <name evidence="7" type="ORF">HMPREF1218_0024</name>
</gene>
<dbReference type="GO" id="GO:0016987">
    <property type="term" value="F:sigma factor activity"/>
    <property type="evidence" value="ECO:0007669"/>
    <property type="project" value="UniProtKB-KW"/>
</dbReference>
<dbReference type="Pfam" id="PF04542">
    <property type="entry name" value="Sigma70_r2"/>
    <property type="match status" value="1"/>
</dbReference>
<protein>
    <submittedName>
        <fullName evidence="7">RNA polymerase sigma-70 factor</fullName>
    </submittedName>
</protein>
<dbReference type="SUPFAM" id="SSF88659">
    <property type="entry name" value="Sigma3 and sigma4 domains of RNA polymerase sigma factors"/>
    <property type="match status" value="1"/>
</dbReference>
<dbReference type="GO" id="GO:0003677">
    <property type="term" value="F:DNA binding"/>
    <property type="evidence" value="ECO:0007669"/>
    <property type="project" value="InterPro"/>
</dbReference>
<feature type="domain" description="RNA polymerase sigma factor 70 region 4 type 2" evidence="6">
    <location>
        <begin position="107"/>
        <end position="159"/>
    </location>
</feature>
<dbReference type="InterPro" id="IPR013249">
    <property type="entry name" value="RNA_pol_sigma70_r4_t2"/>
</dbReference>
<dbReference type="NCBIfam" id="TIGR02985">
    <property type="entry name" value="Sig70_bacteroi1"/>
    <property type="match status" value="1"/>
</dbReference>
<dbReference type="InterPro" id="IPR039425">
    <property type="entry name" value="RNA_pol_sigma-70-like"/>
</dbReference>
<dbReference type="CDD" id="cd06171">
    <property type="entry name" value="Sigma70_r4"/>
    <property type="match status" value="1"/>
</dbReference>
<sequence>MGVCDRERAFEKLFKENYSPLYYNALYIVHDSEVARDVVNDVFTRAWEDFSYSHNRYGASYLRQCVYNRCLDYLKHSKVESAYVKFFLDMSRHSIEWDSDKQEEYLELIDRVMERMPARTRFVIDQCFYEGHTYKEVASILGISVSGVKQHVMKALRLLRESFSLEYAERRITKRRL</sequence>
<evidence type="ECO:0000256" key="3">
    <source>
        <dbReference type="ARBA" id="ARBA00023082"/>
    </source>
</evidence>
<dbReference type="InterPro" id="IPR013325">
    <property type="entry name" value="RNA_pol_sigma_r2"/>
</dbReference>
<comment type="similarity">
    <text evidence="1">Belongs to the sigma-70 factor family. ECF subfamily.</text>
</comment>
<dbReference type="Gene3D" id="1.10.1740.10">
    <property type="match status" value="1"/>
</dbReference>
<evidence type="ECO:0000313" key="7">
    <source>
        <dbReference type="EMBL" id="ERK03730.1"/>
    </source>
</evidence>
<dbReference type="EMBL" id="AWET01000008">
    <property type="protein sequence ID" value="ERK03730.1"/>
    <property type="molecule type" value="Genomic_DNA"/>
</dbReference>
<keyword evidence="3" id="KW-0731">Sigma factor</keyword>
<dbReference type="InterPro" id="IPR036388">
    <property type="entry name" value="WH-like_DNA-bd_sf"/>
</dbReference>
<dbReference type="SUPFAM" id="SSF88946">
    <property type="entry name" value="Sigma2 domain of RNA polymerase sigma factors"/>
    <property type="match status" value="1"/>
</dbReference>
<name>U2MPZ4_9BACT</name>
<evidence type="ECO:0000256" key="2">
    <source>
        <dbReference type="ARBA" id="ARBA00023015"/>
    </source>
</evidence>
<dbReference type="PANTHER" id="PTHR43133">
    <property type="entry name" value="RNA POLYMERASE ECF-TYPE SIGMA FACTO"/>
    <property type="match status" value="1"/>
</dbReference>
<dbReference type="InterPro" id="IPR013324">
    <property type="entry name" value="RNA_pol_sigma_r3/r4-like"/>
</dbReference>
<dbReference type="Pfam" id="PF08281">
    <property type="entry name" value="Sigma70_r4_2"/>
    <property type="match status" value="1"/>
</dbReference>
<organism evidence="7 8">
    <name type="scientific">Hoylesella pleuritidis F0068</name>
    <dbReference type="NCBI Taxonomy" id="1081904"/>
    <lineage>
        <taxon>Bacteria</taxon>
        <taxon>Pseudomonadati</taxon>
        <taxon>Bacteroidota</taxon>
        <taxon>Bacteroidia</taxon>
        <taxon>Bacteroidales</taxon>
        <taxon>Prevotellaceae</taxon>
        <taxon>Hoylesella</taxon>
    </lineage>
</organism>
<dbReference type="AlphaFoldDB" id="U2MPZ4"/>
<evidence type="ECO:0000259" key="6">
    <source>
        <dbReference type="Pfam" id="PF08281"/>
    </source>
</evidence>
<feature type="domain" description="RNA polymerase sigma-70 region 2" evidence="5">
    <location>
        <begin position="13"/>
        <end position="76"/>
    </location>
</feature>
<dbReference type="Proteomes" id="UP000016600">
    <property type="component" value="Unassembled WGS sequence"/>
</dbReference>
<dbReference type="InterPro" id="IPR014327">
    <property type="entry name" value="RNA_pol_sigma70_bacteroid"/>
</dbReference>
<evidence type="ECO:0000313" key="8">
    <source>
        <dbReference type="Proteomes" id="UP000016600"/>
    </source>
</evidence>
<dbReference type="InterPro" id="IPR014284">
    <property type="entry name" value="RNA_pol_sigma-70_dom"/>
</dbReference>
<keyword evidence="2" id="KW-0805">Transcription regulation</keyword>
<keyword evidence="8" id="KW-1185">Reference proteome</keyword>
<dbReference type="PANTHER" id="PTHR43133:SF46">
    <property type="entry name" value="RNA POLYMERASE SIGMA-70 FACTOR ECF SUBFAMILY"/>
    <property type="match status" value="1"/>
</dbReference>
<proteinExistence type="inferred from homology"/>
<dbReference type="PATRIC" id="fig|1081904.3.peg.445"/>
<reference evidence="7 8" key="1">
    <citation type="submission" date="2013-08" db="EMBL/GenBank/DDBJ databases">
        <authorList>
            <person name="Durkin A.S."/>
            <person name="Haft D.R."/>
            <person name="McCorrison J."/>
            <person name="Torralba M."/>
            <person name="Gillis M."/>
            <person name="Haft D.H."/>
            <person name="Methe B."/>
            <person name="Sutton G."/>
            <person name="Nelson K.E."/>
        </authorList>
    </citation>
    <scope>NUCLEOTIDE SEQUENCE [LARGE SCALE GENOMIC DNA]</scope>
    <source>
        <strain evidence="7 8">F0068</strain>
    </source>
</reference>
<evidence type="ECO:0000256" key="4">
    <source>
        <dbReference type="ARBA" id="ARBA00023163"/>
    </source>
</evidence>
<evidence type="ECO:0000256" key="1">
    <source>
        <dbReference type="ARBA" id="ARBA00010641"/>
    </source>
</evidence>
<dbReference type="InterPro" id="IPR007627">
    <property type="entry name" value="RNA_pol_sigma70_r2"/>
</dbReference>
<dbReference type="RefSeq" id="WP_021583367.1">
    <property type="nucleotide sequence ID" value="NZ_AWET01000008.1"/>
</dbReference>